<proteinExistence type="predicted"/>
<dbReference type="EMBL" id="CAJVRM010000520">
    <property type="protein sequence ID" value="CAG8981819.1"/>
    <property type="molecule type" value="Genomic_DNA"/>
</dbReference>
<name>A0A9N9M0F4_9HELO</name>
<reference evidence="1" key="1">
    <citation type="submission" date="2021-07" db="EMBL/GenBank/DDBJ databases">
        <authorList>
            <person name="Durling M."/>
        </authorList>
    </citation>
    <scope>NUCLEOTIDE SEQUENCE</scope>
</reference>
<organism evidence="1 2">
    <name type="scientific">Hymenoscyphus albidus</name>
    <dbReference type="NCBI Taxonomy" id="595503"/>
    <lineage>
        <taxon>Eukaryota</taxon>
        <taxon>Fungi</taxon>
        <taxon>Dikarya</taxon>
        <taxon>Ascomycota</taxon>
        <taxon>Pezizomycotina</taxon>
        <taxon>Leotiomycetes</taxon>
        <taxon>Helotiales</taxon>
        <taxon>Helotiaceae</taxon>
        <taxon>Hymenoscyphus</taxon>
    </lineage>
</organism>
<accession>A0A9N9M0F4</accession>
<gene>
    <name evidence="1" type="ORF">HYALB_00013984</name>
</gene>
<sequence length="166" mass="19150">MMRGQTEAYPTYRIIRSTLTCRKARRTMAAPHPNPPGNALVIDDLAFMQAILQYHNILGALDWQTGKKFWDNDNNFTSYLSDTPNNDHLLNCAVREYNKHLVEWNKQKLHEGYSVAEIRKFAGVKMSIEARDIRALFKFIPDMKITTSGYAVKMTAFVFMINLCNL</sequence>
<keyword evidence="2" id="KW-1185">Reference proteome</keyword>
<comment type="caution">
    <text evidence="1">The sequence shown here is derived from an EMBL/GenBank/DDBJ whole genome shotgun (WGS) entry which is preliminary data.</text>
</comment>
<dbReference type="AlphaFoldDB" id="A0A9N9M0F4"/>
<evidence type="ECO:0000313" key="1">
    <source>
        <dbReference type="EMBL" id="CAG8981819.1"/>
    </source>
</evidence>
<dbReference type="Proteomes" id="UP000701801">
    <property type="component" value="Unassembled WGS sequence"/>
</dbReference>
<evidence type="ECO:0000313" key="2">
    <source>
        <dbReference type="Proteomes" id="UP000701801"/>
    </source>
</evidence>
<dbReference type="OrthoDB" id="10397093at2759"/>
<protein>
    <submittedName>
        <fullName evidence="1">Uncharacterized protein</fullName>
    </submittedName>
</protein>